<gene>
    <name evidence="1" type="ORF">G2W53_004004</name>
</gene>
<accession>A0A835CG89</accession>
<keyword evidence="2" id="KW-1185">Reference proteome</keyword>
<dbReference type="OrthoDB" id="546861at2759"/>
<proteinExistence type="predicted"/>
<evidence type="ECO:0000313" key="2">
    <source>
        <dbReference type="Proteomes" id="UP000634136"/>
    </source>
</evidence>
<evidence type="ECO:0000313" key="1">
    <source>
        <dbReference type="EMBL" id="KAF7841706.1"/>
    </source>
</evidence>
<dbReference type="Proteomes" id="UP000634136">
    <property type="component" value="Unassembled WGS sequence"/>
</dbReference>
<dbReference type="EMBL" id="JAAIUW010000002">
    <property type="protein sequence ID" value="KAF7841706.1"/>
    <property type="molecule type" value="Genomic_DNA"/>
</dbReference>
<dbReference type="AlphaFoldDB" id="A0A835CG89"/>
<name>A0A835CG89_9FABA</name>
<sequence length="143" mass="15905">MRTTATGVDIPQHDLLLRSISTERRAISGFAWLLSFVRTLRIQDSVLWVNIGSCNVEAIDKLHSTFQQRQKTPSDAAEQSVNLSKELLPSCQSMAGNWFYIQVETRIWTPHSAHLPHTSAPSASARTISCSGLFAEKVVQILV</sequence>
<organism evidence="1 2">
    <name type="scientific">Senna tora</name>
    <dbReference type="NCBI Taxonomy" id="362788"/>
    <lineage>
        <taxon>Eukaryota</taxon>
        <taxon>Viridiplantae</taxon>
        <taxon>Streptophyta</taxon>
        <taxon>Embryophyta</taxon>
        <taxon>Tracheophyta</taxon>
        <taxon>Spermatophyta</taxon>
        <taxon>Magnoliopsida</taxon>
        <taxon>eudicotyledons</taxon>
        <taxon>Gunneridae</taxon>
        <taxon>Pentapetalae</taxon>
        <taxon>rosids</taxon>
        <taxon>fabids</taxon>
        <taxon>Fabales</taxon>
        <taxon>Fabaceae</taxon>
        <taxon>Caesalpinioideae</taxon>
        <taxon>Cassia clade</taxon>
        <taxon>Senna</taxon>
    </lineage>
</organism>
<comment type="caution">
    <text evidence="1">The sequence shown here is derived from an EMBL/GenBank/DDBJ whole genome shotgun (WGS) entry which is preliminary data.</text>
</comment>
<reference evidence="1" key="1">
    <citation type="submission" date="2020-09" db="EMBL/GenBank/DDBJ databases">
        <title>Genome-Enabled Discovery of Anthraquinone Biosynthesis in Senna tora.</title>
        <authorList>
            <person name="Kang S.-H."/>
            <person name="Pandey R.P."/>
            <person name="Lee C.-M."/>
            <person name="Sim J.-S."/>
            <person name="Jeong J.-T."/>
            <person name="Choi B.-S."/>
            <person name="Jung M."/>
            <person name="Ginzburg D."/>
            <person name="Zhao K."/>
            <person name="Won S.Y."/>
            <person name="Oh T.-J."/>
            <person name="Yu Y."/>
            <person name="Kim N.-H."/>
            <person name="Lee O.R."/>
            <person name="Lee T.-H."/>
            <person name="Bashyal P."/>
            <person name="Kim T.-S."/>
            <person name="Lee W.-H."/>
            <person name="Kawkins C."/>
            <person name="Kim C.-K."/>
            <person name="Kim J.S."/>
            <person name="Ahn B.O."/>
            <person name="Rhee S.Y."/>
            <person name="Sohng J.K."/>
        </authorList>
    </citation>
    <scope>NUCLEOTIDE SEQUENCE</scope>
    <source>
        <tissue evidence="1">Leaf</tissue>
    </source>
</reference>
<protein>
    <submittedName>
        <fullName evidence="1">Uncharacterized protein</fullName>
    </submittedName>
</protein>